<keyword evidence="4" id="KW-0378">Hydrolase</keyword>
<evidence type="ECO:0000256" key="1">
    <source>
        <dbReference type="ARBA" id="ARBA00007447"/>
    </source>
</evidence>
<evidence type="ECO:0000256" key="2">
    <source>
        <dbReference type="SAM" id="Phobius"/>
    </source>
</evidence>
<keyword evidence="2" id="KW-1133">Transmembrane helix</keyword>
<evidence type="ECO:0000313" key="4">
    <source>
        <dbReference type="EMBL" id="KAF2102532.1"/>
    </source>
</evidence>
<proteinExistence type="inferred from homology"/>
<accession>A0A9P4IMK2</accession>
<dbReference type="Proteomes" id="UP000799772">
    <property type="component" value="Unassembled WGS sequence"/>
</dbReference>
<dbReference type="InterPro" id="IPR001461">
    <property type="entry name" value="Aspartic_peptidase_A1"/>
</dbReference>
<feature type="non-terminal residue" evidence="4">
    <location>
        <position position="1"/>
    </location>
</feature>
<dbReference type="Gene3D" id="2.40.70.10">
    <property type="entry name" value="Acid Proteases"/>
    <property type="match status" value="2"/>
</dbReference>
<dbReference type="InterPro" id="IPR021109">
    <property type="entry name" value="Peptidase_aspartic_dom_sf"/>
</dbReference>
<keyword evidence="2" id="KW-0472">Membrane</keyword>
<dbReference type="InterPro" id="IPR033121">
    <property type="entry name" value="PEPTIDASE_A1"/>
</dbReference>
<reference evidence="4" key="1">
    <citation type="journal article" date="2020" name="Stud. Mycol.">
        <title>101 Dothideomycetes genomes: a test case for predicting lifestyles and emergence of pathogens.</title>
        <authorList>
            <person name="Haridas S."/>
            <person name="Albert R."/>
            <person name="Binder M."/>
            <person name="Bloem J."/>
            <person name="Labutti K."/>
            <person name="Salamov A."/>
            <person name="Andreopoulos B."/>
            <person name="Baker S."/>
            <person name="Barry K."/>
            <person name="Bills G."/>
            <person name="Bluhm B."/>
            <person name="Cannon C."/>
            <person name="Castanera R."/>
            <person name="Culley D."/>
            <person name="Daum C."/>
            <person name="Ezra D."/>
            <person name="Gonzalez J."/>
            <person name="Henrissat B."/>
            <person name="Kuo A."/>
            <person name="Liang C."/>
            <person name="Lipzen A."/>
            <person name="Lutzoni F."/>
            <person name="Magnuson J."/>
            <person name="Mondo S."/>
            <person name="Nolan M."/>
            <person name="Ohm R."/>
            <person name="Pangilinan J."/>
            <person name="Park H.-J."/>
            <person name="Ramirez L."/>
            <person name="Alfaro M."/>
            <person name="Sun H."/>
            <person name="Tritt A."/>
            <person name="Yoshinaga Y."/>
            <person name="Zwiers L.-H."/>
            <person name="Turgeon B."/>
            <person name="Goodwin S."/>
            <person name="Spatafora J."/>
            <person name="Crous P."/>
            <person name="Grigoriev I."/>
        </authorList>
    </citation>
    <scope>NUCLEOTIDE SEQUENCE</scope>
    <source>
        <strain evidence="4">CBS 133067</strain>
    </source>
</reference>
<keyword evidence="2" id="KW-0812">Transmembrane</keyword>
<comment type="similarity">
    <text evidence="1">Belongs to the peptidase A1 family.</text>
</comment>
<dbReference type="PROSITE" id="PS51767">
    <property type="entry name" value="PEPTIDASE_A1"/>
    <property type="match status" value="1"/>
</dbReference>
<feature type="non-terminal residue" evidence="4">
    <location>
        <position position="420"/>
    </location>
</feature>
<sequence>GAWSTFWAQVGTPPQNVRLLPATGGTSIWVVVPAGCISEYGPKCDQNRGGLFLSNESTSWDQIGLYVLNLFTEEGLGYYGNALYGFETVTLGDQGSGLPTLQHQVVGGIALQQFWLGTLPLEPWPVNFTSQNDPQDGLLTSLKKNQDIGSLSWGYTAGGNARSPQVLGSLTLGGYDASRFEPSGVTFGFGGDISRDLLIPIPQIQTSNGFRYSQNQFYFIDSLVPDLWLPDEACTVFEKAFSLTYDNDTQMYLVSKALREQLLGQNNSVTFTIGPGNDINTGNQSDKTFTITLPYWAFDLAADIPLTPNSTHYFPLRRASDNATQYTLGRTFLQAAYVVADYESGNFSVNAALFPEQGAQEQLVPILAKLTQTAGPTNGSGDSSSSLGGGAIAGIVIGAIAAIAIVGLAAFFIWRKKRRQ</sequence>
<keyword evidence="4" id="KW-0645">Protease</keyword>
<dbReference type="PANTHER" id="PTHR16861:SF4">
    <property type="entry name" value="SH3 DOMAIN PROTEIN (AFU_ORTHOLOGUE AFUA_1G13610)"/>
    <property type="match status" value="1"/>
</dbReference>
<keyword evidence="5" id="KW-1185">Reference proteome</keyword>
<protein>
    <submittedName>
        <fullName evidence="4">Acid protease</fullName>
    </submittedName>
</protein>
<dbReference type="PRINTS" id="PR00792">
    <property type="entry name" value="PEPSIN"/>
</dbReference>
<gene>
    <name evidence="4" type="ORF">NA57DRAFT_28987</name>
</gene>
<dbReference type="OrthoDB" id="4074350at2759"/>
<feature type="domain" description="Peptidase A1" evidence="3">
    <location>
        <begin position="4"/>
        <end position="352"/>
    </location>
</feature>
<dbReference type="AlphaFoldDB" id="A0A9P4IMK2"/>
<dbReference type="GO" id="GO:0004190">
    <property type="term" value="F:aspartic-type endopeptidase activity"/>
    <property type="evidence" value="ECO:0007669"/>
    <property type="project" value="InterPro"/>
</dbReference>
<dbReference type="PANTHER" id="PTHR16861">
    <property type="entry name" value="GLYCOPROTEIN 38"/>
    <property type="match status" value="1"/>
</dbReference>
<dbReference type="SUPFAM" id="SSF50630">
    <property type="entry name" value="Acid proteases"/>
    <property type="match status" value="1"/>
</dbReference>
<dbReference type="EMBL" id="ML978122">
    <property type="protein sequence ID" value="KAF2102532.1"/>
    <property type="molecule type" value="Genomic_DNA"/>
</dbReference>
<comment type="caution">
    <text evidence="4">The sequence shown here is derived from an EMBL/GenBank/DDBJ whole genome shotgun (WGS) entry which is preliminary data.</text>
</comment>
<organism evidence="4 5">
    <name type="scientific">Rhizodiscina lignyota</name>
    <dbReference type="NCBI Taxonomy" id="1504668"/>
    <lineage>
        <taxon>Eukaryota</taxon>
        <taxon>Fungi</taxon>
        <taxon>Dikarya</taxon>
        <taxon>Ascomycota</taxon>
        <taxon>Pezizomycotina</taxon>
        <taxon>Dothideomycetes</taxon>
        <taxon>Pleosporomycetidae</taxon>
        <taxon>Aulographales</taxon>
        <taxon>Rhizodiscinaceae</taxon>
        <taxon>Rhizodiscina</taxon>
    </lineage>
</organism>
<evidence type="ECO:0000313" key="5">
    <source>
        <dbReference type="Proteomes" id="UP000799772"/>
    </source>
</evidence>
<name>A0A9P4IMK2_9PEZI</name>
<dbReference type="GO" id="GO:0006508">
    <property type="term" value="P:proteolysis"/>
    <property type="evidence" value="ECO:0007669"/>
    <property type="project" value="UniProtKB-KW"/>
</dbReference>
<feature type="transmembrane region" description="Helical" evidence="2">
    <location>
        <begin position="391"/>
        <end position="414"/>
    </location>
</feature>
<evidence type="ECO:0000259" key="3">
    <source>
        <dbReference type="PROSITE" id="PS51767"/>
    </source>
</evidence>